<protein>
    <recommendedName>
        <fullName evidence="4">ABC transporter permease</fullName>
    </recommendedName>
</protein>
<keyword evidence="1" id="KW-0812">Transmembrane</keyword>
<feature type="transmembrane region" description="Helical" evidence="1">
    <location>
        <begin position="165"/>
        <end position="185"/>
    </location>
</feature>
<keyword evidence="3" id="KW-1185">Reference proteome</keyword>
<dbReference type="Proteomes" id="UP001185069">
    <property type="component" value="Unassembled WGS sequence"/>
</dbReference>
<accession>A0ABU1JAF0</accession>
<feature type="transmembrane region" description="Helical" evidence="1">
    <location>
        <begin position="16"/>
        <end position="40"/>
    </location>
</feature>
<gene>
    <name evidence="2" type="ORF">JOE69_000620</name>
</gene>
<feature type="transmembrane region" description="Helical" evidence="1">
    <location>
        <begin position="205"/>
        <end position="224"/>
    </location>
</feature>
<feature type="transmembrane region" description="Helical" evidence="1">
    <location>
        <begin position="85"/>
        <end position="112"/>
    </location>
</feature>
<organism evidence="2 3">
    <name type="scientific">Arthrobacter russicus</name>
    <dbReference type="NCBI Taxonomy" id="172040"/>
    <lineage>
        <taxon>Bacteria</taxon>
        <taxon>Bacillati</taxon>
        <taxon>Actinomycetota</taxon>
        <taxon>Actinomycetes</taxon>
        <taxon>Micrococcales</taxon>
        <taxon>Micrococcaceae</taxon>
        <taxon>Arthrobacter</taxon>
    </lineage>
</organism>
<sequence>MSKVINVVRMQMLNKWTFLGLPAVILVAAFALSAAIWAMIPNSESYKFSGAGQAPIWYFFGLGIQALTLTFPFSQGLSISRRAFYLGSMLLFGGVALAMAFLFWIAGLVEVASNGWGMNGHMFNLPWISDGPWYAVVLFLFAVMMLLYLMGFLGATVYKRWQATGLVVSSVGLGLILVGLIGLLTWQQKWLEFFGWFGGQSNLSLAAWILAVCVLLAGGSYLLLRRTTP</sequence>
<feature type="transmembrane region" description="Helical" evidence="1">
    <location>
        <begin position="55"/>
        <end position="73"/>
    </location>
</feature>
<keyword evidence="1" id="KW-0472">Membrane</keyword>
<evidence type="ECO:0000313" key="3">
    <source>
        <dbReference type="Proteomes" id="UP001185069"/>
    </source>
</evidence>
<comment type="caution">
    <text evidence="2">The sequence shown here is derived from an EMBL/GenBank/DDBJ whole genome shotgun (WGS) entry which is preliminary data.</text>
</comment>
<feature type="transmembrane region" description="Helical" evidence="1">
    <location>
        <begin position="132"/>
        <end position="153"/>
    </location>
</feature>
<evidence type="ECO:0008006" key="4">
    <source>
        <dbReference type="Google" id="ProtNLM"/>
    </source>
</evidence>
<evidence type="ECO:0000313" key="2">
    <source>
        <dbReference type="EMBL" id="MDR6268382.1"/>
    </source>
</evidence>
<proteinExistence type="predicted"/>
<evidence type="ECO:0000256" key="1">
    <source>
        <dbReference type="SAM" id="Phobius"/>
    </source>
</evidence>
<keyword evidence="1" id="KW-1133">Transmembrane helix</keyword>
<dbReference type="EMBL" id="JAVDQF010000001">
    <property type="protein sequence ID" value="MDR6268382.1"/>
    <property type="molecule type" value="Genomic_DNA"/>
</dbReference>
<reference evidence="2 3" key="1">
    <citation type="submission" date="2023-07" db="EMBL/GenBank/DDBJ databases">
        <title>Sequencing the genomes of 1000 actinobacteria strains.</title>
        <authorList>
            <person name="Klenk H.-P."/>
        </authorList>
    </citation>
    <scope>NUCLEOTIDE SEQUENCE [LARGE SCALE GENOMIC DNA]</scope>
    <source>
        <strain evidence="2 3">DSM 14555</strain>
    </source>
</reference>
<dbReference type="RefSeq" id="WP_309796034.1">
    <property type="nucleotide sequence ID" value="NZ_BAAAHY010000006.1"/>
</dbReference>
<name>A0ABU1JAF0_9MICC</name>